<evidence type="ECO:0000313" key="3">
    <source>
        <dbReference type="EMBL" id="KAB1654273.1"/>
    </source>
</evidence>
<keyword evidence="4" id="KW-1185">Reference proteome</keyword>
<dbReference type="OrthoDB" id="1495530at2"/>
<feature type="region of interest" description="Disordered" evidence="1">
    <location>
        <begin position="80"/>
        <end position="105"/>
    </location>
</feature>
<reference evidence="3 4" key="1">
    <citation type="submission" date="2019-09" db="EMBL/GenBank/DDBJ databases">
        <title>Phylogeny of genus Pseudoclavibacter and closely related genus.</title>
        <authorList>
            <person name="Li Y."/>
        </authorList>
    </citation>
    <scope>NUCLEOTIDE SEQUENCE [LARGE SCALE GENOMIC DNA]</scope>
    <source>
        <strain evidence="3 4">DSM 23821</strain>
    </source>
</reference>
<dbReference type="Proteomes" id="UP000467240">
    <property type="component" value="Unassembled WGS sequence"/>
</dbReference>
<dbReference type="CDD" id="cd02947">
    <property type="entry name" value="TRX_family"/>
    <property type="match status" value="1"/>
</dbReference>
<dbReference type="SUPFAM" id="SSF52833">
    <property type="entry name" value="Thioredoxin-like"/>
    <property type="match status" value="1"/>
</dbReference>
<accession>A0A7J5BNX9</accession>
<evidence type="ECO:0000313" key="4">
    <source>
        <dbReference type="Proteomes" id="UP000467240"/>
    </source>
</evidence>
<protein>
    <submittedName>
        <fullName evidence="3">Thioredoxin family protein</fullName>
    </submittedName>
</protein>
<dbReference type="Gene3D" id="3.40.30.10">
    <property type="entry name" value="Glutaredoxin"/>
    <property type="match status" value="1"/>
</dbReference>
<comment type="caution">
    <text evidence="3">The sequence shown here is derived from an EMBL/GenBank/DDBJ whole genome shotgun (WGS) entry which is preliminary data.</text>
</comment>
<feature type="domain" description="Thioredoxin" evidence="2">
    <location>
        <begin position="18"/>
        <end position="93"/>
    </location>
</feature>
<proteinExistence type="predicted"/>
<gene>
    <name evidence="3" type="ORF">F8O01_13635</name>
</gene>
<name>A0A7J5BNX9_9MICO</name>
<dbReference type="InterPro" id="IPR013766">
    <property type="entry name" value="Thioredoxin_domain"/>
</dbReference>
<feature type="compositionally biased region" description="Basic and acidic residues" evidence="1">
    <location>
        <begin position="95"/>
        <end position="105"/>
    </location>
</feature>
<dbReference type="Pfam" id="PF00085">
    <property type="entry name" value="Thioredoxin"/>
    <property type="match status" value="1"/>
</dbReference>
<dbReference type="EMBL" id="WBJZ01000019">
    <property type="protein sequence ID" value="KAB1654273.1"/>
    <property type="molecule type" value="Genomic_DNA"/>
</dbReference>
<organism evidence="3 4">
    <name type="scientific">Pseudoclavibacter chungangensis</name>
    <dbReference type="NCBI Taxonomy" id="587635"/>
    <lineage>
        <taxon>Bacteria</taxon>
        <taxon>Bacillati</taxon>
        <taxon>Actinomycetota</taxon>
        <taxon>Actinomycetes</taxon>
        <taxon>Micrococcales</taxon>
        <taxon>Microbacteriaceae</taxon>
        <taxon>Pseudoclavibacter</taxon>
    </lineage>
</organism>
<sequence>MTERIAPGDLDADAWGTRATLVQFSTEVCSRCPGTRRLLHRVADTRDGVTVLDVDVTHRPDLARRFTLRASPTVLVLDADGTPRSRFDGPPQPADVERELSLLDA</sequence>
<dbReference type="InterPro" id="IPR036249">
    <property type="entry name" value="Thioredoxin-like_sf"/>
</dbReference>
<evidence type="ECO:0000256" key="1">
    <source>
        <dbReference type="SAM" id="MobiDB-lite"/>
    </source>
</evidence>
<evidence type="ECO:0000259" key="2">
    <source>
        <dbReference type="Pfam" id="PF00085"/>
    </source>
</evidence>
<dbReference type="AlphaFoldDB" id="A0A7J5BNX9"/>